<protein>
    <submittedName>
        <fullName evidence="4">TMV resistance protein N</fullName>
    </submittedName>
</protein>
<organism evidence="4 5">
    <name type="scientific">Mucuna pruriens</name>
    <name type="common">Velvet bean</name>
    <name type="synonym">Dolichos pruriens</name>
    <dbReference type="NCBI Taxonomy" id="157652"/>
    <lineage>
        <taxon>Eukaryota</taxon>
        <taxon>Viridiplantae</taxon>
        <taxon>Streptophyta</taxon>
        <taxon>Embryophyta</taxon>
        <taxon>Tracheophyta</taxon>
        <taxon>Spermatophyta</taxon>
        <taxon>Magnoliopsida</taxon>
        <taxon>eudicotyledons</taxon>
        <taxon>Gunneridae</taxon>
        <taxon>Pentapetalae</taxon>
        <taxon>rosids</taxon>
        <taxon>fabids</taxon>
        <taxon>Fabales</taxon>
        <taxon>Fabaceae</taxon>
        <taxon>Papilionoideae</taxon>
        <taxon>50 kb inversion clade</taxon>
        <taxon>NPAAA clade</taxon>
        <taxon>indigoferoid/millettioid clade</taxon>
        <taxon>Phaseoleae</taxon>
        <taxon>Mucuna</taxon>
    </lineage>
</organism>
<evidence type="ECO:0000313" key="5">
    <source>
        <dbReference type="Proteomes" id="UP000257109"/>
    </source>
</evidence>
<dbReference type="PANTHER" id="PTHR32009">
    <property type="entry name" value="TMV RESISTANCE PROTEIN N-LIKE"/>
    <property type="match status" value="1"/>
</dbReference>
<evidence type="ECO:0000313" key="4">
    <source>
        <dbReference type="EMBL" id="RDX79316.1"/>
    </source>
</evidence>
<dbReference type="SUPFAM" id="SSF52200">
    <property type="entry name" value="Toll/Interleukin receptor TIR domain"/>
    <property type="match status" value="1"/>
</dbReference>
<accession>A0A371FLW4</accession>
<dbReference type="GO" id="GO:0007165">
    <property type="term" value="P:signal transduction"/>
    <property type="evidence" value="ECO:0007669"/>
    <property type="project" value="InterPro"/>
</dbReference>
<dbReference type="AlphaFoldDB" id="A0A371FLW4"/>
<feature type="domain" description="TIR" evidence="3">
    <location>
        <begin position="38"/>
        <end position="104"/>
    </location>
</feature>
<feature type="non-terminal residue" evidence="4">
    <location>
        <position position="1"/>
    </location>
</feature>
<evidence type="ECO:0000259" key="3">
    <source>
        <dbReference type="Pfam" id="PF01582"/>
    </source>
</evidence>
<dbReference type="InterPro" id="IPR035897">
    <property type="entry name" value="Toll_tir_struct_dom_sf"/>
</dbReference>
<keyword evidence="2" id="KW-1133">Transmembrane helix</keyword>
<dbReference type="Proteomes" id="UP000257109">
    <property type="component" value="Unassembled WGS sequence"/>
</dbReference>
<comment type="caution">
    <text evidence="4">The sequence shown here is derived from an EMBL/GenBank/DDBJ whole genome shotgun (WGS) entry which is preliminary data.</text>
</comment>
<dbReference type="PANTHER" id="PTHR32009:SF159">
    <property type="entry name" value="TIR DOMAIN-CONTAINING PROTEIN"/>
    <property type="match status" value="1"/>
</dbReference>
<name>A0A371FLW4_MUCPR</name>
<proteinExistence type="predicted"/>
<dbReference type="EMBL" id="QJKJ01008577">
    <property type="protein sequence ID" value="RDX79316.1"/>
    <property type="molecule type" value="Genomic_DNA"/>
</dbReference>
<dbReference type="Gene3D" id="3.40.50.10140">
    <property type="entry name" value="Toll/interleukin-1 receptor homology (TIR) domain"/>
    <property type="match status" value="1"/>
</dbReference>
<reference evidence="4" key="1">
    <citation type="submission" date="2018-05" db="EMBL/GenBank/DDBJ databases">
        <title>Draft genome of Mucuna pruriens seed.</title>
        <authorList>
            <person name="Nnadi N.E."/>
            <person name="Vos R."/>
            <person name="Hasami M.H."/>
            <person name="Devisetty U.K."/>
            <person name="Aguiy J.C."/>
        </authorList>
    </citation>
    <scope>NUCLEOTIDE SEQUENCE [LARGE SCALE GENOMIC DNA]</scope>
    <source>
        <strain evidence="4">JCA_2017</strain>
    </source>
</reference>
<gene>
    <name evidence="4" type="primary">N</name>
    <name evidence="4" type="ORF">CR513_40275</name>
</gene>
<sequence length="116" mass="13360">MAHSLPLQLLSSTLDLFILIFIATPILPRPSTPQRNKKDYASSKWCFDELSKILEVFYNIDPSHVRNQIGSYEQAFVKHEGDPRCNKWRNDLYQAANLAGWDSRGSITPFMNLFDV</sequence>
<dbReference type="InterPro" id="IPR000157">
    <property type="entry name" value="TIR_dom"/>
</dbReference>
<evidence type="ECO:0000256" key="1">
    <source>
        <dbReference type="ARBA" id="ARBA00023027"/>
    </source>
</evidence>
<dbReference type="OrthoDB" id="1718299at2759"/>
<keyword evidence="5" id="KW-1185">Reference proteome</keyword>
<keyword evidence="2" id="KW-0472">Membrane</keyword>
<keyword evidence="2" id="KW-0812">Transmembrane</keyword>
<keyword evidence="1" id="KW-0520">NAD</keyword>
<evidence type="ECO:0000256" key="2">
    <source>
        <dbReference type="SAM" id="Phobius"/>
    </source>
</evidence>
<feature type="transmembrane region" description="Helical" evidence="2">
    <location>
        <begin position="6"/>
        <end position="27"/>
    </location>
</feature>
<dbReference type="Pfam" id="PF01582">
    <property type="entry name" value="TIR"/>
    <property type="match status" value="1"/>
</dbReference>